<evidence type="ECO:0000313" key="2">
    <source>
        <dbReference type="Proteomes" id="UP001286313"/>
    </source>
</evidence>
<dbReference type="Proteomes" id="UP001286313">
    <property type="component" value="Unassembled WGS sequence"/>
</dbReference>
<name>A0AAE1BW63_PETCI</name>
<gene>
    <name evidence="1" type="ORF">Pcinc_035830</name>
</gene>
<keyword evidence="2" id="KW-1185">Reference proteome</keyword>
<proteinExistence type="predicted"/>
<dbReference type="AlphaFoldDB" id="A0AAE1BW63"/>
<protein>
    <submittedName>
        <fullName evidence="1">Uncharacterized protein</fullName>
    </submittedName>
</protein>
<organism evidence="1 2">
    <name type="scientific">Petrolisthes cinctipes</name>
    <name type="common">Flat porcelain crab</name>
    <dbReference type="NCBI Taxonomy" id="88211"/>
    <lineage>
        <taxon>Eukaryota</taxon>
        <taxon>Metazoa</taxon>
        <taxon>Ecdysozoa</taxon>
        <taxon>Arthropoda</taxon>
        <taxon>Crustacea</taxon>
        <taxon>Multicrustacea</taxon>
        <taxon>Malacostraca</taxon>
        <taxon>Eumalacostraca</taxon>
        <taxon>Eucarida</taxon>
        <taxon>Decapoda</taxon>
        <taxon>Pleocyemata</taxon>
        <taxon>Anomura</taxon>
        <taxon>Galatheoidea</taxon>
        <taxon>Porcellanidae</taxon>
        <taxon>Petrolisthes</taxon>
    </lineage>
</organism>
<accession>A0AAE1BW63</accession>
<sequence>MNCTFSNIFPDNTFTSQAVSSSEVALRHGNCVLLLQQTPCNKRATCKRVRQPTGQYRSSSESGGLCAAPLQSSNRKTYERPTYLINRATSQPYYIPSQSSIFNSPLLTFPPVPLTLLHSTSPLIIPPLPLPLLHSTPPSPSLLSLSPYSTLLTPHHPFSPPHHPFSPPHHPSSPFPLTPLYSPLAIPSLPLTIPPLPLPLLNSPPPPRHPSSPSHLL</sequence>
<dbReference type="EMBL" id="JAWQEG010005460">
    <property type="protein sequence ID" value="KAK3857945.1"/>
    <property type="molecule type" value="Genomic_DNA"/>
</dbReference>
<evidence type="ECO:0000313" key="1">
    <source>
        <dbReference type="EMBL" id="KAK3857945.1"/>
    </source>
</evidence>
<reference evidence="1" key="1">
    <citation type="submission" date="2023-10" db="EMBL/GenBank/DDBJ databases">
        <title>Genome assemblies of two species of porcelain crab, Petrolisthes cinctipes and Petrolisthes manimaculis (Anomura: Porcellanidae).</title>
        <authorList>
            <person name="Angst P."/>
        </authorList>
    </citation>
    <scope>NUCLEOTIDE SEQUENCE</scope>
    <source>
        <strain evidence="1">PB745_01</strain>
        <tissue evidence="1">Gill</tissue>
    </source>
</reference>
<comment type="caution">
    <text evidence="1">The sequence shown here is derived from an EMBL/GenBank/DDBJ whole genome shotgun (WGS) entry which is preliminary data.</text>
</comment>